<evidence type="ECO:0000256" key="11">
    <source>
        <dbReference type="PROSITE-ProRule" id="PRU00703"/>
    </source>
</evidence>
<dbReference type="FunFam" id="3.40.50.1100:FF:000003">
    <property type="entry name" value="Cystathionine beta-synthase"/>
    <property type="match status" value="1"/>
</dbReference>
<keyword evidence="7" id="KW-0456">Lyase</keyword>
<evidence type="ECO:0000256" key="6">
    <source>
        <dbReference type="ARBA" id="ARBA00023122"/>
    </source>
</evidence>
<dbReference type="InterPro" id="IPR000644">
    <property type="entry name" value="CBS_dom"/>
</dbReference>
<dbReference type="InterPro" id="IPR046342">
    <property type="entry name" value="CBS_dom_sf"/>
</dbReference>
<comment type="pathway">
    <text evidence="2">Amino-acid biosynthesis; L-cysteine biosynthesis; L-cysteine from L-homocysteine and L-serine: step 1/2.</text>
</comment>
<reference evidence="14 15" key="1">
    <citation type="submission" date="2019-02" db="EMBL/GenBank/DDBJ databases">
        <title>Sequencing the genomes of 1000 actinobacteria strains.</title>
        <authorList>
            <person name="Klenk H.-P."/>
        </authorList>
    </citation>
    <scope>NUCLEOTIDE SEQUENCE [LARGE SCALE GENOMIC DNA]</scope>
    <source>
        <strain evidence="14 15">DSM 45888</strain>
    </source>
</reference>
<dbReference type="CDD" id="cd04608">
    <property type="entry name" value="CBS_pair_CBS"/>
    <property type="match status" value="1"/>
</dbReference>
<dbReference type="OrthoDB" id="9805733at2"/>
<dbReference type="SMART" id="SM00116">
    <property type="entry name" value="CBS"/>
    <property type="match status" value="2"/>
</dbReference>
<dbReference type="EC" id="4.2.1.22" evidence="4 10"/>
<dbReference type="RefSeq" id="WP_130407406.1">
    <property type="nucleotide sequence ID" value="NZ_JBEZZO010000001.1"/>
</dbReference>
<dbReference type="InterPro" id="IPR005857">
    <property type="entry name" value="Cysta_beta_synth"/>
</dbReference>
<dbReference type="PROSITE" id="PS51371">
    <property type="entry name" value="CBS"/>
    <property type="match status" value="1"/>
</dbReference>
<comment type="cofactor">
    <cofactor evidence="1">
        <name>pyridoxal 5'-phosphate</name>
        <dbReference type="ChEBI" id="CHEBI:597326"/>
    </cofactor>
</comment>
<feature type="region of interest" description="Disordered" evidence="12">
    <location>
        <begin position="142"/>
        <end position="162"/>
    </location>
</feature>
<sequence length="456" mass="48602">MQYYDNVVDMIGNTPLVRLRNVTEGIQATVLAKVEYVNPGGSVKDRIALRMVEDAEAAGLLKPGGTIVEPTSGNTGVGLALVAQLKGYRCVFVCPDKVSQDKQDVLRAYGAEVVVCPTAVAPEDPRSYYNVSDRLTREIPGAWKPNQYSNPANPRSHYETTGPELWKQTDGGLTHFVAGVGTGGTISGIGRYLKEASEGRVRVVGADPEGSVYSGGTGRPYLVEGVGEDFWPETYDRGVADEIVEVSDKASFEMTRRLAREEGLLVGGSCGMAVVAALEVARRAGPDDVVVVLLPDGGRGYLSKIFNDSWMARYGFLDNSGAEPTVADALASKPGGLPELVHVHPTETVRDAIDYMREYGVSQLPVLKAEPPVVTGEVAGSIAERDLLDALFTGQAHLHDTIERHMGDPLPMIGGGQPVSEAVGLLEKSDAALVLVDGKPKGVLTRQDLLSHLGAH</sequence>
<dbReference type="GO" id="GO:0004122">
    <property type="term" value="F:cystathionine beta-synthase activity"/>
    <property type="evidence" value="ECO:0007669"/>
    <property type="project" value="UniProtKB-UniRule"/>
</dbReference>
<dbReference type="Proteomes" id="UP000293781">
    <property type="component" value="Unassembled WGS sequence"/>
</dbReference>
<dbReference type="PANTHER" id="PTHR10314">
    <property type="entry name" value="CYSTATHIONINE BETA-SYNTHASE"/>
    <property type="match status" value="1"/>
</dbReference>
<organism evidence="14 15">
    <name type="scientific">Micromonospora violae</name>
    <dbReference type="NCBI Taxonomy" id="1278207"/>
    <lineage>
        <taxon>Bacteria</taxon>
        <taxon>Bacillati</taxon>
        <taxon>Actinomycetota</taxon>
        <taxon>Actinomycetes</taxon>
        <taxon>Micromonosporales</taxon>
        <taxon>Micromonosporaceae</taxon>
        <taxon>Micromonospora</taxon>
    </lineage>
</organism>
<evidence type="ECO:0000256" key="9">
    <source>
        <dbReference type="ARBA" id="ARBA00047490"/>
    </source>
</evidence>
<proteinExistence type="inferred from homology"/>
<keyword evidence="5" id="KW-0663">Pyridoxal phosphate</keyword>
<keyword evidence="15" id="KW-1185">Reference proteome</keyword>
<dbReference type="InterPro" id="IPR001216">
    <property type="entry name" value="P-phosphate_BS"/>
</dbReference>
<evidence type="ECO:0000313" key="14">
    <source>
        <dbReference type="EMBL" id="RZT82713.1"/>
    </source>
</evidence>
<evidence type="ECO:0000313" key="15">
    <source>
        <dbReference type="Proteomes" id="UP000293781"/>
    </source>
</evidence>
<evidence type="ECO:0000256" key="3">
    <source>
        <dbReference type="ARBA" id="ARBA00007103"/>
    </source>
</evidence>
<dbReference type="UniPathway" id="UPA00136">
    <property type="reaction ID" value="UER00201"/>
</dbReference>
<dbReference type="AlphaFoldDB" id="A0A4Q7US11"/>
<dbReference type="InterPro" id="IPR001926">
    <property type="entry name" value="TrpB-like_PALP"/>
</dbReference>
<evidence type="ECO:0000256" key="4">
    <source>
        <dbReference type="ARBA" id="ARBA00012041"/>
    </source>
</evidence>
<dbReference type="SUPFAM" id="SSF54631">
    <property type="entry name" value="CBS-domain pair"/>
    <property type="match status" value="1"/>
</dbReference>
<dbReference type="PROSITE" id="PS00901">
    <property type="entry name" value="CYS_SYNTHASE"/>
    <property type="match status" value="1"/>
</dbReference>
<dbReference type="Pfam" id="PF00571">
    <property type="entry name" value="CBS"/>
    <property type="match status" value="2"/>
</dbReference>
<dbReference type="GO" id="GO:0006535">
    <property type="term" value="P:cysteine biosynthetic process from serine"/>
    <property type="evidence" value="ECO:0007669"/>
    <property type="project" value="InterPro"/>
</dbReference>
<dbReference type="InterPro" id="IPR046353">
    <property type="entry name" value="CBS_C"/>
</dbReference>
<dbReference type="Gene3D" id="3.40.50.1100">
    <property type="match status" value="2"/>
</dbReference>
<accession>A0A4Q7US11</accession>
<evidence type="ECO:0000256" key="8">
    <source>
        <dbReference type="ARBA" id="ARBA00026192"/>
    </source>
</evidence>
<dbReference type="GO" id="GO:0019343">
    <property type="term" value="P:cysteine biosynthetic process via cystathionine"/>
    <property type="evidence" value="ECO:0007669"/>
    <property type="project" value="InterPro"/>
</dbReference>
<dbReference type="SUPFAM" id="SSF53686">
    <property type="entry name" value="Tryptophan synthase beta subunit-like PLP-dependent enzymes"/>
    <property type="match status" value="1"/>
</dbReference>
<evidence type="ECO:0000259" key="13">
    <source>
        <dbReference type="PROSITE" id="PS51371"/>
    </source>
</evidence>
<dbReference type="Pfam" id="PF00291">
    <property type="entry name" value="PALP"/>
    <property type="match status" value="1"/>
</dbReference>
<evidence type="ECO:0000256" key="7">
    <source>
        <dbReference type="ARBA" id="ARBA00023239"/>
    </source>
</evidence>
<dbReference type="Gene3D" id="3.10.580.10">
    <property type="entry name" value="CBS-domain"/>
    <property type="match status" value="1"/>
</dbReference>
<evidence type="ECO:0000256" key="5">
    <source>
        <dbReference type="ARBA" id="ARBA00022898"/>
    </source>
</evidence>
<dbReference type="CDD" id="cd01561">
    <property type="entry name" value="CBS_like"/>
    <property type="match status" value="1"/>
</dbReference>
<comment type="catalytic activity">
    <reaction evidence="9">
        <text>L-homocysteine + L-serine = L,L-cystathionine + H2O</text>
        <dbReference type="Rhea" id="RHEA:10112"/>
        <dbReference type="ChEBI" id="CHEBI:15377"/>
        <dbReference type="ChEBI" id="CHEBI:33384"/>
        <dbReference type="ChEBI" id="CHEBI:58161"/>
        <dbReference type="ChEBI" id="CHEBI:58199"/>
        <dbReference type="EC" id="4.2.1.22"/>
    </reaction>
</comment>
<keyword evidence="6 11" id="KW-0129">CBS domain</keyword>
<dbReference type="NCBIfam" id="TIGR01137">
    <property type="entry name" value="cysta_beta"/>
    <property type="match status" value="1"/>
</dbReference>
<dbReference type="InterPro" id="IPR050214">
    <property type="entry name" value="Cys_Synth/Cystath_Beta-Synth"/>
</dbReference>
<dbReference type="InterPro" id="IPR036052">
    <property type="entry name" value="TrpB-like_PALP_sf"/>
</dbReference>
<comment type="similarity">
    <text evidence="3">Belongs to the cysteine synthase/cystathionine beta-synthase family.</text>
</comment>
<dbReference type="FunFam" id="3.40.50.1100:FF:000118">
    <property type="entry name" value="Related to CYS4-cystathionine beta-synthase"/>
    <property type="match status" value="1"/>
</dbReference>
<protein>
    <recommendedName>
        <fullName evidence="8 10">Cystathionine beta-synthase</fullName>
        <ecNumber evidence="4 10">4.2.1.22</ecNumber>
    </recommendedName>
</protein>
<name>A0A4Q7US11_9ACTN</name>
<dbReference type="EMBL" id="SHKK01000001">
    <property type="protein sequence ID" value="RZT82713.1"/>
    <property type="molecule type" value="Genomic_DNA"/>
</dbReference>
<dbReference type="GO" id="GO:0016765">
    <property type="term" value="F:transferase activity, transferring alkyl or aryl (other than methyl) groups"/>
    <property type="evidence" value="ECO:0007669"/>
    <property type="project" value="UniProtKB-ARBA"/>
</dbReference>
<feature type="domain" description="CBS" evidence="13">
    <location>
        <begin position="336"/>
        <end position="401"/>
    </location>
</feature>
<dbReference type="GO" id="GO:0005737">
    <property type="term" value="C:cytoplasm"/>
    <property type="evidence" value="ECO:0007669"/>
    <property type="project" value="InterPro"/>
</dbReference>
<evidence type="ECO:0000256" key="12">
    <source>
        <dbReference type="SAM" id="MobiDB-lite"/>
    </source>
</evidence>
<comment type="caution">
    <text evidence="14">The sequence shown here is derived from an EMBL/GenBank/DDBJ whole genome shotgun (WGS) entry which is preliminary data.</text>
</comment>
<evidence type="ECO:0000256" key="1">
    <source>
        <dbReference type="ARBA" id="ARBA00001933"/>
    </source>
</evidence>
<evidence type="ECO:0000256" key="10">
    <source>
        <dbReference type="NCBIfam" id="TIGR01137"/>
    </source>
</evidence>
<gene>
    <name evidence="14" type="ORF">EV382_6024</name>
</gene>
<evidence type="ECO:0000256" key="2">
    <source>
        <dbReference type="ARBA" id="ARBA00005003"/>
    </source>
</evidence>